<dbReference type="Proteomes" id="UP000095280">
    <property type="component" value="Unplaced"/>
</dbReference>
<evidence type="ECO:0000313" key="2">
    <source>
        <dbReference type="WBParaSite" id="maker-uti_cns_0007082-snap-gene-0.8-mRNA-1"/>
    </source>
</evidence>
<protein>
    <submittedName>
        <fullName evidence="2">Uncharacterized protein</fullName>
    </submittedName>
</protein>
<proteinExistence type="predicted"/>
<dbReference type="WBParaSite" id="maker-uti_cns_0007082-snap-gene-0.8-mRNA-1">
    <property type="protein sequence ID" value="maker-uti_cns_0007082-snap-gene-0.8-mRNA-1"/>
    <property type="gene ID" value="maker-uti_cns_0007082-snap-gene-0.8"/>
</dbReference>
<keyword evidence="1" id="KW-1185">Reference proteome</keyword>
<organism evidence="1 2">
    <name type="scientific">Macrostomum lignano</name>
    <dbReference type="NCBI Taxonomy" id="282301"/>
    <lineage>
        <taxon>Eukaryota</taxon>
        <taxon>Metazoa</taxon>
        <taxon>Spiralia</taxon>
        <taxon>Lophotrochozoa</taxon>
        <taxon>Platyhelminthes</taxon>
        <taxon>Rhabditophora</taxon>
        <taxon>Macrostomorpha</taxon>
        <taxon>Macrostomida</taxon>
        <taxon>Macrostomidae</taxon>
        <taxon>Macrostomum</taxon>
    </lineage>
</organism>
<reference evidence="2" key="1">
    <citation type="submission" date="2016-11" db="UniProtKB">
        <authorList>
            <consortium name="WormBaseParasite"/>
        </authorList>
    </citation>
    <scope>IDENTIFICATION</scope>
</reference>
<dbReference type="AlphaFoldDB" id="A0A1I8HPC8"/>
<sequence>MVKIPSIGCPGIQYNPTKLKRRPVLTILSMLLLKWPNWRPNKRTKPPQRQQPKPFWRPVSGISACCQRMPGFCAPALARWLCCLTIRPSLPLTRQLPVGPDRQFRPAVRTGAECRNRRPGRNRLAGAASSSS</sequence>
<name>A0A1I8HPC8_9PLAT</name>
<evidence type="ECO:0000313" key="1">
    <source>
        <dbReference type="Proteomes" id="UP000095280"/>
    </source>
</evidence>
<accession>A0A1I8HPC8</accession>